<dbReference type="AlphaFoldDB" id="A0A963YVI3"/>
<gene>
    <name evidence="1" type="ORF">ASILVAE211_18410</name>
</gene>
<name>A0A963YVI3_9PROT</name>
<comment type="caution">
    <text evidence="1">The sequence shown here is derived from an EMBL/GenBank/DDBJ whole genome shotgun (WGS) entry which is preliminary data.</text>
</comment>
<evidence type="ECO:0000313" key="1">
    <source>
        <dbReference type="EMBL" id="MCB8877175.1"/>
    </source>
</evidence>
<accession>A0A963YVI3</accession>
<protein>
    <submittedName>
        <fullName evidence="1">Uncharacterized protein</fullName>
    </submittedName>
</protein>
<organism evidence="1 2">
    <name type="scientific">Acidisoma silvae</name>
    <dbReference type="NCBI Taxonomy" id="2802396"/>
    <lineage>
        <taxon>Bacteria</taxon>
        <taxon>Pseudomonadati</taxon>
        <taxon>Pseudomonadota</taxon>
        <taxon>Alphaproteobacteria</taxon>
        <taxon>Acetobacterales</taxon>
        <taxon>Acidocellaceae</taxon>
        <taxon>Acidisoma</taxon>
    </lineage>
</organism>
<reference evidence="1" key="1">
    <citation type="journal article" date="2021" name="Microorganisms">
        <title>Acidisoma silvae sp. nov. and Acidisomacellulosilytica sp. nov., Two Acidophilic Bacteria Isolated from Decaying Wood, Hydrolyzing Cellulose and Producing Poly-3-hydroxybutyrate.</title>
        <authorList>
            <person name="Mieszkin S."/>
            <person name="Pouder E."/>
            <person name="Uroz S."/>
            <person name="Simon-Colin C."/>
            <person name="Alain K."/>
        </authorList>
    </citation>
    <scope>NUCLEOTIDE SEQUENCE</scope>
    <source>
        <strain evidence="1">HW T2.11</strain>
    </source>
</reference>
<dbReference type="RefSeq" id="WP_227322830.1">
    <property type="nucleotide sequence ID" value="NZ_JAESVB010000011.1"/>
</dbReference>
<proteinExistence type="predicted"/>
<dbReference type="EMBL" id="JAESVB010000011">
    <property type="protein sequence ID" value="MCB8877175.1"/>
    <property type="molecule type" value="Genomic_DNA"/>
</dbReference>
<keyword evidence="2" id="KW-1185">Reference proteome</keyword>
<sequence length="219" mass="23672">MSRSRSPNYPQLSLKDAVNRVTDVYKSDCQTELPRDLVAERLGYSGLNGKSLAVLGALGKYGLMEGRGDALRVSDLALRIIAHPPGSPERAAALSDAATRPDLFRDLDQRFSGGRGSDAAIRAFLLTQGFIPPAAETALRAWRDTQAMLGAETLIGPPETEPELPPKPDEIGLRRAVFGLAEGEVVITAPVFLSPESVNDLQDYLDVFMKRARREAGLA</sequence>
<reference evidence="1" key="2">
    <citation type="submission" date="2021-01" db="EMBL/GenBank/DDBJ databases">
        <authorList>
            <person name="Mieszkin S."/>
            <person name="Pouder E."/>
            <person name="Alain K."/>
        </authorList>
    </citation>
    <scope>NUCLEOTIDE SEQUENCE</scope>
    <source>
        <strain evidence="1">HW T2.11</strain>
    </source>
</reference>
<dbReference type="Proteomes" id="UP000708298">
    <property type="component" value="Unassembled WGS sequence"/>
</dbReference>
<evidence type="ECO:0000313" key="2">
    <source>
        <dbReference type="Proteomes" id="UP000708298"/>
    </source>
</evidence>